<accession>W4QDZ7</accession>
<sequence length="535" mass="60523">MFGKKRKWKTVNYSSFNGKGDKPNRPVHPTLSKNIKDIQSVIGDDHDYNEREIKILDNRKVVVLYFGSLVNKDSINETILKPMIYIRSQSKDVEWRDKELKRFLFEEVIYHTEGQIVTHIDDILHGVLRGKCAVIVDGFSEAILFETKEVDKRGIEQPQGEQVIRGPRDGFIEHLQTNISLLRNRLPIEEFRVKPLEIGEVTKSTVVICYIDHIANEKLVEEVEKRLQHIHIDRILDTGYIEQLIEDNPRSPFPQIQYTERPDKAVGNLVEGRVVIMIEGTPLTLICPATFNQFFQTSEDYNERALMSSLVRIIRLMALGSSLLFPSLYVAVLSFHPELIPAEFAVAVTSGRGGIPFPVVVEVLLMEIAMEILREATVRMPQQVGGAISIVGVLVIGQAAVEAGFASPVTVVIIALSTIGSFATPAYNVAIAFRMLRFPILLLSGMFGLFGLVSALLLIFNHMLSLRSFGVPYLSPFSPVDWQSLRDSFIRMPLRWLSKRPEELHSYNTIRLDPRGKREPEEPLLPKEGNRNGKS</sequence>
<dbReference type="InterPro" id="IPR004995">
    <property type="entry name" value="Spore_Ger"/>
</dbReference>
<dbReference type="STRING" id="1236971.JCM9152_1574"/>
<dbReference type="RefSeq" id="WP_081727932.1">
    <property type="nucleotide sequence ID" value="NZ_BAUU01000009.1"/>
</dbReference>
<dbReference type="GO" id="GO:0005886">
    <property type="term" value="C:plasma membrane"/>
    <property type="evidence" value="ECO:0007669"/>
    <property type="project" value="UniProtKB-SubCell"/>
</dbReference>
<dbReference type="PANTHER" id="PTHR22550">
    <property type="entry name" value="SPORE GERMINATION PROTEIN"/>
    <property type="match status" value="1"/>
</dbReference>
<dbReference type="OrthoDB" id="9772630at2"/>
<feature type="transmembrane region" description="Helical" evidence="6">
    <location>
        <begin position="411"/>
        <end position="433"/>
    </location>
</feature>
<keyword evidence="6" id="KW-0812">Transmembrane</keyword>
<name>W4QDZ7_9BACI</name>
<feature type="transmembrane region" description="Helical" evidence="6">
    <location>
        <begin position="355"/>
        <end position="373"/>
    </location>
</feature>
<evidence type="ECO:0000256" key="3">
    <source>
        <dbReference type="ARBA" id="ARBA00023136"/>
    </source>
</evidence>
<dbReference type="Proteomes" id="UP000018895">
    <property type="component" value="Unassembled WGS sequence"/>
</dbReference>
<evidence type="ECO:0000256" key="6">
    <source>
        <dbReference type="SAM" id="Phobius"/>
    </source>
</evidence>
<comment type="similarity">
    <text evidence="2 4">Belongs to the GerABKA family.</text>
</comment>
<dbReference type="Pfam" id="PF03323">
    <property type="entry name" value="GerA"/>
    <property type="match status" value="1"/>
</dbReference>
<dbReference type="PANTHER" id="PTHR22550:SF5">
    <property type="entry name" value="LEUCINE ZIPPER PROTEIN 4"/>
    <property type="match status" value="1"/>
</dbReference>
<feature type="transmembrane region" description="Helical" evidence="6">
    <location>
        <begin position="385"/>
        <end position="405"/>
    </location>
</feature>
<keyword evidence="3 4" id="KW-0472">Membrane</keyword>
<feature type="compositionally biased region" description="Basic and acidic residues" evidence="5">
    <location>
        <begin position="512"/>
        <end position="535"/>
    </location>
</feature>
<keyword evidence="8" id="KW-1185">Reference proteome</keyword>
<evidence type="ECO:0000256" key="1">
    <source>
        <dbReference type="ARBA" id="ARBA00004141"/>
    </source>
</evidence>
<keyword evidence="6" id="KW-1133">Transmembrane helix</keyword>
<dbReference type="InterPro" id="IPR050768">
    <property type="entry name" value="UPF0353/GerABKA_families"/>
</dbReference>
<evidence type="ECO:0000256" key="4">
    <source>
        <dbReference type="PIRNR" id="PIRNR005690"/>
    </source>
</evidence>
<evidence type="ECO:0000256" key="5">
    <source>
        <dbReference type="SAM" id="MobiDB-lite"/>
    </source>
</evidence>
<dbReference type="AlphaFoldDB" id="W4QDZ7"/>
<comment type="caution">
    <text evidence="7">The sequence shown here is derived from an EMBL/GenBank/DDBJ whole genome shotgun (WGS) entry which is preliminary data.</text>
</comment>
<dbReference type="PIRSF" id="PIRSF005690">
    <property type="entry name" value="GerBA"/>
    <property type="match status" value="1"/>
</dbReference>
<feature type="region of interest" description="Disordered" evidence="5">
    <location>
        <begin position="509"/>
        <end position="535"/>
    </location>
</feature>
<organism evidence="7 8">
    <name type="scientific">Halalkalibacter hemicellulosilyticusJCM 9152</name>
    <dbReference type="NCBI Taxonomy" id="1236971"/>
    <lineage>
        <taxon>Bacteria</taxon>
        <taxon>Bacillati</taxon>
        <taxon>Bacillota</taxon>
        <taxon>Bacilli</taxon>
        <taxon>Bacillales</taxon>
        <taxon>Bacillaceae</taxon>
        <taxon>Halalkalibacter</taxon>
    </lineage>
</organism>
<feature type="transmembrane region" description="Helical" evidence="6">
    <location>
        <begin position="313"/>
        <end position="335"/>
    </location>
</feature>
<gene>
    <name evidence="7" type="ORF">JCM9152_1574</name>
</gene>
<reference evidence="7" key="1">
    <citation type="journal article" date="2014" name="Genome Announc.">
        <title>Draft Genome Sequences of Three Alkaliphilic Bacillus Strains, Bacillus wakoensis JCM 9140T, Bacillus akibai JCM 9157T, and Bacillus hemicellulosilyticus JCM 9152T.</title>
        <authorList>
            <person name="Yuki M."/>
            <person name="Oshima K."/>
            <person name="Suda W."/>
            <person name="Oshida Y."/>
            <person name="Kitamura K."/>
            <person name="Iida T."/>
            <person name="Hattori M."/>
            <person name="Ohkuma M."/>
        </authorList>
    </citation>
    <scope>NUCLEOTIDE SEQUENCE [LARGE SCALE GENOMIC DNA]</scope>
    <source>
        <strain evidence="7">JCM 9152</strain>
    </source>
</reference>
<comment type="subcellular location">
    <subcellularLocation>
        <location evidence="4">Cell membrane</location>
    </subcellularLocation>
    <subcellularLocation>
        <location evidence="1">Membrane</location>
        <topology evidence="1">Multi-pass membrane protein</topology>
    </subcellularLocation>
</comment>
<dbReference type="EMBL" id="BAUU01000009">
    <property type="protein sequence ID" value="GAE30177.1"/>
    <property type="molecule type" value="Genomic_DNA"/>
</dbReference>
<evidence type="ECO:0000313" key="8">
    <source>
        <dbReference type="Proteomes" id="UP000018895"/>
    </source>
</evidence>
<dbReference type="GO" id="GO:0009847">
    <property type="term" value="P:spore germination"/>
    <property type="evidence" value="ECO:0007669"/>
    <property type="project" value="UniProtKB-UniRule"/>
</dbReference>
<evidence type="ECO:0000313" key="7">
    <source>
        <dbReference type="EMBL" id="GAE30177.1"/>
    </source>
</evidence>
<proteinExistence type="inferred from homology"/>
<evidence type="ECO:0000256" key="2">
    <source>
        <dbReference type="ARBA" id="ARBA00005278"/>
    </source>
</evidence>
<protein>
    <submittedName>
        <fullName evidence="7">Spore germination protein GerKA</fullName>
    </submittedName>
</protein>
<feature type="transmembrane region" description="Helical" evidence="6">
    <location>
        <begin position="440"/>
        <end position="460"/>
    </location>
</feature>